<dbReference type="RefSeq" id="WP_007200203.1">
    <property type="nucleotide sequence ID" value="NZ_AKKV01000005.1"/>
</dbReference>
<evidence type="ECO:0000259" key="2">
    <source>
        <dbReference type="Pfam" id="PF11181"/>
    </source>
</evidence>
<evidence type="ECO:0000313" key="3">
    <source>
        <dbReference type="EMBL" id="EIT87400.1"/>
    </source>
</evidence>
<dbReference type="PANTHER" id="PTHR36109:SF2">
    <property type="entry name" value="MEMBRANE PROTEIN"/>
    <property type="match status" value="1"/>
</dbReference>
<dbReference type="InterPro" id="IPR025889">
    <property type="entry name" value="GSP17M-like_dom"/>
</dbReference>
<organism evidence="3 4">
    <name type="scientific">Fictibacillus macauensis ZFHKF-1</name>
    <dbReference type="NCBI Taxonomy" id="1196324"/>
    <lineage>
        <taxon>Bacteria</taxon>
        <taxon>Bacillati</taxon>
        <taxon>Bacillota</taxon>
        <taxon>Bacilli</taxon>
        <taxon>Bacillales</taxon>
        <taxon>Fictibacillaceae</taxon>
        <taxon>Fictibacillus</taxon>
    </lineage>
</organism>
<name>I8UKJ2_9BACL</name>
<dbReference type="PANTHER" id="PTHR36109">
    <property type="entry name" value="MEMBRANE PROTEIN-RELATED"/>
    <property type="match status" value="1"/>
</dbReference>
<dbReference type="PATRIC" id="fig|1196324.3.peg.94"/>
<evidence type="ECO:0000313" key="4">
    <source>
        <dbReference type="Proteomes" id="UP000004080"/>
    </source>
</evidence>
<dbReference type="AlphaFoldDB" id="I8UKJ2"/>
<evidence type="ECO:0000256" key="1">
    <source>
        <dbReference type="SAM" id="Phobius"/>
    </source>
</evidence>
<keyword evidence="1" id="KW-0472">Membrane</keyword>
<keyword evidence="1" id="KW-0812">Transmembrane</keyword>
<feature type="transmembrane region" description="Helical" evidence="1">
    <location>
        <begin position="97"/>
        <end position="120"/>
    </location>
</feature>
<gene>
    <name evidence="3" type="ORF">A374_00460</name>
</gene>
<dbReference type="EMBL" id="AKKV01000005">
    <property type="protein sequence ID" value="EIT87400.1"/>
    <property type="molecule type" value="Genomic_DNA"/>
</dbReference>
<dbReference type="Pfam" id="PF11181">
    <property type="entry name" value="YflT"/>
    <property type="match status" value="1"/>
</dbReference>
<feature type="domain" description="General stress protein 17M-like" evidence="2">
    <location>
        <begin position="8"/>
        <end position="77"/>
    </location>
</feature>
<feature type="transmembrane region" description="Helical" evidence="1">
    <location>
        <begin position="60"/>
        <end position="85"/>
    </location>
</feature>
<keyword evidence="4" id="KW-1185">Reference proteome</keyword>
<comment type="caution">
    <text evidence="3">The sequence shown here is derived from an EMBL/GenBank/DDBJ whole genome shotgun (WGS) entry which is preliminary data.</text>
</comment>
<dbReference type="Proteomes" id="UP000004080">
    <property type="component" value="Unassembled WGS sequence"/>
</dbReference>
<reference evidence="3 4" key="1">
    <citation type="journal article" date="2012" name="J. Bacteriol.">
        <title>Genome of Bacillus macauensis ZFHKF-1, a Long-Chain-Forming Bacterium.</title>
        <authorList>
            <person name="Cai L."/>
            <person name="Zhang T."/>
        </authorList>
    </citation>
    <scope>NUCLEOTIDE SEQUENCE [LARGE SCALE GENOMIC DNA]</scope>
    <source>
        <strain evidence="3 4">ZFHKF-1</strain>
    </source>
</reference>
<dbReference type="eggNOG" id="COG4572">
    <property type="taxonomic scope" value="Bacteria"/>
</dbReference>
<keyword evidence="1" id="KW-1133">Transmembrane helix</keyword>
<protein>
    <recommendedName>
        <fullName evidence="2">General stress protein 17M-like domain-containing protein</fullName>
    </recommendedName>
</protein>
<proteinExistence type="predicted"/>
<accession>I8UKJ2</accession>
<sequence length="165" mass="17065">MEERTRRVIRVYETDDEVVDAVNVLRDLGFDDDHISVVSLDRNQSIEGESERDKKTSEGVATGAAAGGLIGGFGGLVAGLSALAIPGIGLVIASGPIAAAISGAVVGASAGGLAGTLAGMGVTEEEGRKYEALLREGKQLVIAETDEDRMQQIQEVLAVNSQNNE</sequence>
<dbReference type="InterPro" id="IPR052948">
    <property type="entry name" value="Low_temp-induced_all0457"/>
</dbReference>
<dbReference type="STRING" id="1196324.A374_00460"/>